<evidence type="ECO:0008006" key="12">
    <source>
        <dbReference type="Google" id="ProtNLM"/>
    </source>
</evidence>
<dbReference type="AlphaFoldDB" id="A0A0E3WIB4"/>
<evidence type="ECO:0000313" key="11">
    <source>
        <dbReference type="Proteomes" id="UP000033163"/>
    </source>
</evidence>
<evidence type="ECO:0000313" key="10">
    <source>
        <dbReference type="EMBL" id="CQR56743.1"/>
    </source>
</evidence>
<dbReference type="STRING" id="483937.AMQ84_01215"/>
<evidence type="ECO:0000259" key="9">
    <source>
        <dbReference type="Pfam" id="PF20730"/>
    </source>
</evidence>
<dbReference type="EMBL" id="LN831776">
    <property type="protein sequence ID" value="CQR56743.1"/>
    <property type="molecule type" value="Genomic_DNA"/>
</dbReference>
<evidence type="ECO:0000256" key="1">
    <source>
        <dbReference type="ARBA" id="ARBA00004651"/>
    </source>
</evidence>
<protein>
    <recommendedName>
        <fullName evidence="12">DUF421 domain-containing protein</fullName>
    </recommendedName>
</protein>
<dbReference type="InterPro" id="IPR048454">
    <property type="entry name" value="YetF_N"/>
</dbReference>
<reference evidence="11" key="1">
    <citation type="submission" date="2015-03" db="EMBL/GenBank/DDBJ databases">
        <authorList>
            <person name="Wibberg D."/>
        </authorList>
    </citation>
    <scope>NUCLEOTIDE SEQUENCE [LARGE SCALE GENOMIC DNA]</scope>
</reference>
<feature type="transmembrane region" description="Helical" evidence="7">
    <location>
        <begin position="6"/>
        <end position="24"/>
    </location>
</feature>
<dbReference type="HOGENOM" id="CLU_077149_0_2_9"/>
<keyword evidence="5 7" id="KW-1133">Transmembrane helix</keyword>
<comment type="subcellular location">
    <subcellularLocation>
        <location evidence="1">Cell membrane</location>
        <topology evidence="1">Multi-pass membrane protein</topology>
    </subcellularLocation>
</comment>
<keyword evidence="3" id="KW-1003">Cell membrane</keyword>
<dbReference type="Proteomes" id="UP000033163">
    <property type="component" value="Chromosome I"/>
</dbReference>
<dbReference type="PANTHER" id="PTHR34582">
    <property type="entry name" value="UPF0702 TRANSMEMBRANE PROTEIN YCAP"/>
    <property type="match status" value="1"/>
</dbReference>
<comment type="similarity">
    <text evidence="2">Belongs to the UPF0702 family.</text>
</comment>
<accession>A0A0E3WIB4</accession>
<dbReference type="Gene3D" id="3.30.240.20">
    <property type="entry name" value="bsu07140 like domains"/>
    <property type="match status" value="2"/>
</dbReference>
<evidence type="ECO:0000256" key="2">
    <source>
        <dbReference type="ARBA" id="ARBA00006448"/>
    </source>
</evidence>
<feature type="domain" description="YetF-like N-terminal transmembrane" evidence="9">
    <location>
        <begin position="3"/>
        <end position="77"/>
    </location>
</feature>
<feature type="domain" description="YetF C-terminal" evidence="8">
    <location>
        <begin position="81"/>
        <end position="214"/>
    </location>
</feature>
<dbReference type="InterPro" id="IPR007353">
    <property type="entry name" value="DUF421"/>
</dbReference>
<evidence type="ECO:0000256" key="5">
    <source>
        <dbReference type="ARBA" id="ARBA00022989"/>
    </source>
</evidence>
<name>A0A0E3WIB4_9BACL</name>
<organism evidence="10 11">
    <name type="scientific">Paenibacillus riograndensis SBR5</name>
    <dbReference type="NCBI Taxonomy" id="1073571"/>
    <lineage>
        <taxon>Bacteria</taxon>
        <taxon>Bacillati</taxon>
        <taxon>Bacillota</taxon>
        <taxon>Bacilli</taxon>
        <taxon>Bacillales</taxon>
        <taxon>Paenibacillaceae</taxon>
        <taxon>Paenibacillus</taxon>
        <taxon>Paenibacillus sonchi group</taxon>
    </lineage>
</organism>
<evidence type="ECO:0000256" key="7">
    <source>
        <dbReference type="SAM" id="Phobius"/>
    </source>
</evidence>
<sequence length="234" mass="26380">MDYVSVLVKLTAGFVGLWAMARLLGKKEISALTPFDFISAVILGDLVGNTIYEPDKSVLLLLFALAVWTVLSIIFEKITQRVRKLRKPLEGEPEILIRDGKLDLTKLRKNNLDFEQLRMMLRAKDTFSMNEVAYAIYETNGSLSILKKPQFEPATRKELDIKPQHTRLPRSLVEAGEVQRAALASLGHDETWLRRKLQEEGCPNLDSVAYAEINEEGKLAIIPSTSQHAKPGEY</sequence>
<dbReference type="Pfam" id="PF20730">
    <property type="entry name" value="YetF_N"/>
    <property type="match status" value="1"/>
</dbReference>
<dbReference type="KEGG" id="pri:PRIO_4341"/>
<evidence type="ECO:0000256" key="3">
    <source>
        <dbReference type="ARBA" id="ARBA00022475"/>
    </source>
</evidence>
<dbReference type="PATRIC" id="fig|1073571.4.peg.4647"/>
<dbReference type="InterPro" id="IPR023090">
    <property type="entry name" value="UPF0702_alpha/beta_dom_sf"/>
</dbReference>
<evidence type="ECO:0000259" key="8">
    <source>
        <dbReference type="Pfam" id="PF04239"/>
    </source>
</evidence>
<dbReference type="PANTHER" id="PTHR34582:SF5">
    <property type="entry name" value="UPF0702 TRANSMEMBRANE PROTEIN YETF"/>
    <property type="match status" value="1"/>
</dbReference>
<gene>
    <name evidence="10" type="ORF">PRIO_4341</name>
</gene>
<evidence type="ECO:0000256" key="4">
    <source>
        <dbReference type="ARBA" id="ARBA00022692"/>
    </source>
</evidence>
<feature type="transmembrane region" description="Helical" evidence="7">
    <location>
        <begin position="58"/>
        <end position="78"/>
    </location>
</feature>
<keyword evidence="4 7" id="KW-0812">Transmembrane</keyword>
<dbReference type="RefSeq" id="WP_020430733.1">
    <property type="nucleotide sequence ID" value="NZ_AGBD01001096.1"/>
</dbReference>
<dbReference type="Pfam" id="PF04239">
    <property type="entry name" value="DUF421"/>
    <property type="match status" value="1"/>
</dbReference>
<dbReference type="GO" id="GO:0005886">
    <property type="term" value="C:plasma membrane"/>
    <property type="evidence" value="ECO:0007669"/>
    <property type="project" value="UniProtKB-SubCell"/>
</dbReference>
<keyword evidence="6 7" id="KW-0472">Membrane</keyword>
<proteinExistence type="inferred from homology"/>
<evidence type="ECO:0000256" key="6">
    <source>
        <dbReference type="ARBA" id="ARBA00023136"/>
    </source>
</evidence>